<dbReference type="AlphaFoldDB" id="A0A9W8ZV62"/>
<dbReference type="Proteomes" id="UP001150238">
    <property type="component" value="Unassembled WGS sequence"/>
</dbReference>
<dbReference type="EMBL" id="JANVFS010000040">
    <property type="protein sequence ID" value="KAJ4467761.1"/>
    <property type="molecule type" value="Genomic_DNA"/>
</dbReference>
<feature type="compositionally biased region" description="Pro residues" evidence="1">
    <location>
        <begin position="183"/>
        <end position="207"/>
    </location>
</feature>
<evidence type="ECO:0000313" key="3">
    <source>
        <dbReference type="Proteomes" id="UP001150238"/>
    </source>
</evidence>
<evidence type="ECO:0000256" key="1">
    <source>
        <dbReference type="SAM" id="MobiDB-lite"/>
    </source>
</evidence>
<name>A0A9W8ZV62_9AGAR</name>
<reference evidence="2" key="1">
    <citation type="submission" date="2022-08" db="EMBL/GenBank/DDBJ databases">
        <authorList>
            <consortium name="DOE Joint Genome Institute"/>
            <person name="Min B."/>
            <person name="Riley R."/>
            <person name="Sierra-Patev S."/>
            <person name="Naranjo-Ortiz M."/>
            <person name="Looney B."/>
            <person name="Konkel Z."/>
            <person name="Slot J.C."/>
            <person name="Sakamoto Y."/>
            <person name="Steenwyk J.L."/>
            <person name="Rokas A."/>
            <person name="Carro J."/>
            <person name="Camarero S."/>
            <person name="Ferreira P."/>
            <person name="Molpeceres G."/>
            <person name="Ruiz-Duenas F.J."/>
            <person name="Serrano A."/>
            <person name="Henrissat B."/>
            <person name="Drula E."/>
            <person name="Hughes K.W."/>
            <person name="Mata J.L."/>
            <person name="Ishikawa N.K."/>
            <person name="Vargas-Isla R."/>
            <person name="Ushijima S."/>
            <person name="Smith C.A."/>
            <person name="Ahrendt S."/>
            <person name="Andreopoulos W."/>
            <person name="He G."/>
            <person name="Labutti K."/>
            <person name="Lipzen A."/>
            <person name="Ng V."/>
            <person name="Sandor L."/>
            <person name="Barry K."/>
            <person name="Martinez A.T."/>
            <person name="Xiao Y."/>
            <person name="Gibbons J.G."/>
            <person name="Terashima K."/>
            <person name="Hibbett D.S."/>
            <person name="Grigoriev I.V."/>
        </authorList>
    </citation>
    <scope>NUCLEOTIDE SEQUENCE</scope>
    <source>
        <strain evidence="2">Sp2 HRB7682 ss15</strain>
    </source>
</reference>
<organism evidence="2 3">
    <name type="scientific">Lentinula lateritia</name>
    <dbReference type="NCBI Taxonomy" id="40482"/>
    <lineage>
        <taxon>Eukaryota</taxon>
        <taxon>Fungi</taxon>
        <taxon>Dikarya</taxon>
        <taxon>Basidiomycota</taxon>
        <taxon>Agaricomycotina</taxon>
        <taxon>Agaricomycetes</taxon>
        <taxon>Agaricomycetidae</taxon>
        <taxon>Agaricales</taxon>
        <taxon>Marasmiineae</taxon>
        <taxon>Omphalotaceae</taxon>
        <taxon>Lentinula</taxon>
    </lineage>
</organism>
<accession>A0A9W8ZV62</accession>
<feature type="region of interest" description="Disordered" evidence="1">
    <location>
        <begin position="176"/>
        <end position="211"/>
    </location>
</feature>
<proteinExistence type="predicted"/>
<gene>
    <name evidence="2" type="ORF">C8J55DRAFT_492652</name>
</gene>
<feature type="region of interest" description="Disordered" evidence="1">
    <location>
        <begin position="131"/>
        <end position="158"/>
    </location>
</feature>
<reference evidence="2" key="2">
    <citation type="journal article" date="2023" name="Proc. Natl. Acad. Sci. U.S.A.">
        <title>A global phylogenomic analysis of the shiitake genus Lentinula.</title>
        <authorList>
            <person name="Sierra-Patev S."/>
            <person name="Min B."/>
            <person name="Naranjo-Ortiz M."/>
            <person name="Looney B."/>
            <person name="Konkel Z."/>
            <person name="Slot J.C."/>
            <person name="Sakamoto Y."/>
            <person name="Steenwyk J.L."/>
            <person name="Rokas A."/>
            <person name="Carro J."/>
            <person name="Camarero S."/>
            <person name="Ferreira P."/>
            <person name="Molpeceres G."/>
            <person name="Ruiz-Duenas F.J."/>
            <person name="Serrano A."/>
            <person name="Henrissat B."/>
            <person name="Drula E."/>
            <person name="Hughes K.W."/>
            <person name="Mata J.L."/>
            <person name="Ishikawa N.K."/>
            <person name="Vargas-Isla R."/>
            <person name="Ushijima S."/>
            <person name="Smith C.A."/>
            <person name="Donoghue J."/>
            <person name="Ahrendt S."/>
            <person name="Andreopoulos W."/>
            <person name="He G."/>
            <person name="LaButti K."/>
            <person name="Lipzen A."/>
            <person name="Ng V."/>
            <person name="Riley R."/>
            <person name="Sandor L."/>
            <person name="Barry K."/>
            <person name="Martinez A.T."/>
            <person name="Xiao Y."/>
            <person name="Gibbons J.G."/>
            <person name="Terashima K."/>
            <person name="Grigoriev I.V."/>
            <person name="Hibbett D."/>
        </authorList>
    </citation>
    <scope>NUCLEOTIDE SEQUENCE</scope>
    <source>
        <strain evidence="2">Sp2 HRB7682 ss15</strain>
    </source>
</reference>
<sequence length="439" mass="48076">MTMACENVLKYNSRRRFPARSGLGAHFQFGLGAKLPVWFQPRRSFLYIGINLIYSLLHLRFAATHKAEYHSGGHGFIYQGSLVRVHRRNDGKIPCPCGREDHARYSFKKLTAINRQDPHPISEASEWADHLPDVKPSQTSSLSQYPPNPTDPSPEANAEISEQNGQNALQDLQSSHSPIAYTPQPPPQFPSPSEAFPPSPNPAPAMPPTLHIDNLTTSALSEGLTGDSGHMKDLNEEMEIGIEVEGVQDIVPAGDTAEFDEGGNSTDDEQSSNEGDDSSDDEDQQGRNEEMVVDHAPSYLSPPEIISSLSRFNIIVEPVYHLSICTECAIPVRLEHMYTHQKTKHFKGLVLPPELTFPSRAELESLLATLGADQPLEVPVGPIPRIRGVQIIQGLKCMTSGCSGGVFGAVEGRSRNLRVHQLQGGHPQPMLGGVTHTTQ</sequence>
<feature type="compositionally biased region" description="Acidic residues" evidence="1">
    <location>
        <begin position="257"/>
        <end position="283"/>
    </location>
</feature>
<comment type="caution">
    <text evidence="2">The sequence shown here is derived from an EMBL/GenBank/DDBJ whole genome shotgun (WGS) entry which is preliminary data.</text>
</comment>
<feature type="compositionally biased region" description="Polar residues" evidence="1">
    <location>
        <begin position="136"/>
        <end position="145"/>
    </location>
</feature>
<feature type="region of interest" description="Disordered" evidence="1">
    <location>
        <begin position="254"/>
        <end position="288"/>
    </location>
</feature>
<protein>
    <submittedName>
        <fullName evidence="2">Uncharacterized protein</fullName>
    </submittedName>
</protein>
<evidence type="ECO:0000313" key="2">
    <source>
        <dbReference type="EMBL" id="KAJ4467761.1"/>
    </source>
</evidence>